<dbReference type="AlphaFoldDB" id="A0A0C4DQL7"/>
<protein>
    <submittedName>
        <fullName evidence="1 2">Uncharacterized protein</fullName>
    </submittedName>
</protein>
<dbReference type="EMBL" id="ADBL01000546">
    <property type="status" value="NOT_ANNOTATED_CDS"/>
    <property type="molecule type" value="Genomic_DNA"/>
</dbReference>
<accession>A0A0C4DQL7</accession>
<name>A0A0C4DQL7_MAGP6</name>
<reference evidence="1" key="3">
    <citation type="submission" date="2011-03" db="EMBL/GenBank/DDBJ databases">
        <title>Annotation of Magnaporthe poae ATCC 64411.</title>
        <authorList>
            <person name="Ma L.-J."/>
            <person name="Dead R."/>
            <person name="Young S.K."/>
            <person name="Zeng Q."/>
            <person name="Gargeya S."/>
            <person name="Fitzgerald M."/>
            <person name="Haas B."/>
            <person name="Abouelleil A."/>
            <person name="Alvarado L."/>
            <person name="Arachchi H.M."/>
            <person name="Berlin A."/>
            <person name="Brown A."/>
            <person name="Chapman S.B."/>
            <person name="Chen Z."/>
            <person name="Dunbar C."/>
            <person name="Freedman E."/>
            <person name="Gearin G."/>
            <person name="Gellesch M."/>
            <person name="Goldberg J."/>
            <person name="Griggs A."/>
            <person name="Gujja S."/>
            <person name="Heiman D."/>
            <person name="Howarth C."/>
            <person name="Larson L."/>
            <person name="Lui A."/>
            <person name="MacDonald P.J.P."/>
            <person name="Mehta T."/>
            <person name="Montmayeur A."/>
            <person name="Murphy C."/>
            <person name="Neiman D."/>
            <person name="Pearson M."/>
            <person name="Priest M."/>
            <person name="Roberts A."/>
            <person name="Saif S."/>
            <person name="Shea T."/>
            <person name="Shenoy N."/>
            <person name="Sisk P."/>
            <person name="Stolte C."/>
            <person name="Sykes S."/>
            <person name="Yandava C."/>
            <person name="Wortman J."/>
            <person name="Nusbaum C."/>
            <person name="Birren B."/>
        </authorList>
    </citation>
    <scope>NUCLEOTIDE SEQUENCE</scope>
    <source>
        <strain evidence="1">ATCC 64411</strain>
    </source>
</reference>
<reference evidence="2" key="5">
    <citation type="submission" date="2015-06" db="UniProtKB">
        <authorList>
            <consortium name="EnsemblFungi"/>
        </authorList>
    </citation>
    <scope>IDENTIFICATION</scope>
    <source>
        <strain evidence="2">ATCC 64411</strain>
    </source>
</reference>
<reference evidence="2" key="4">
    <citation type="journal article" date="2015" name="G3 (Bethesda)">
        <title>Genome sequences of three phytopathogenic species of the Magnaporthaceae family of fungi.</title>
        <authorList>
            <person name="Okagaki L.H."/>
            <person name="Nunes C.C."/>
            <person name="Sailsbery J."/>
            <person name="Clay B."/>
            <person name="Brown D."/>
            <person name="John T."/>
            <person name="Oh Y."/>
            <person name="Young N."/>
            <person name="Fitzgerald M."/>
            <person name="Haas B.J."/>
            <person name="Zeng Q."/>
            <person name="Young S."/>
            <person name="Adiconis X."/>
            <person name="Fan L."/>
            <person name="Levin J.Z."/>
            <person name="Mitchell T.K."/>
            <person name="Okubara P.A."/>
            <person name="Farman M.L."/>
            <person name="Kohn L.M."/>
            <person name="Birren B."/>
            <person name="Ma L.-J."/>
            <person name="Dean R.A."/>
        </authorList>
    </citation>
    <scope>NUCLEOTIDE SEQUENCE</scope>
    <source>
        <strain evidence="2">ATCC 64411 / 73-15</strain>
    </source>
</reference>
<evidence type="ECO:0000313" key="1">
    <source>
        <dbReference type="EMBL" id="KLU83094.1"/>
    </source>
</evidence>
<sequence>MIKPASPSVGWPISVVVFFHSHGLAVGGGESRQWTWRPFLGRNGSQRDRRKKKVWNFGSLPQLGRVTSTRRALHDQIGNGFFRRMPRGLPSLAVIRVGGGTRARQGYVRCQSSLGRLEAHVPLPYCGKPVSSFFSLVSRVSASFFSGNLSRLTSALSVLFPGIALRRSAGRGLSFRRGQPGPRACRATLGLVCGGGAFPPPLLFLLSHPFIALSTCLSHP</sequence>
<evidence type="ECO:0000313" key="3">
    <source>
        <dbReference type="Proteomes" id="UP000011715"/>
    </source>
</evidence>
<dbReference type="VEuPathDB" id="FungiDB:MAPG_02161"/>
<reference evidence="3" key="2">
    <citation type="submission" date="2010-05" db="EMBL/GenBank/DDBJ databases">
        <title>The genome sequence of Magnaporthe poae strain ATCC 64411.</title>
        <authorList>
            <person name="Ma L.-J."/>
            <person name="Dead R."/>
            <person name="Young S."/>
            <person name="Zeng Q."/>
            <person name="Koehrsen M."/>
            <person name="Alvarado L."/>
            <person name="Berlin A."/>
            <person name="Chapman S.B."/>
            <person name="Chen Z."/>
            <person name="Freedman E."/>
            <person name="Gellesch M."/>
            <person name="Goldberg J."/>
            <person name="Griggs A."/>
            <person name="Gujja S."/>
            <person name="Heilman E.R."/>
            <person name="Heiman D."/>
            <person name="Hepburn T."/>
            <person name="Howarth C."/>
            <person name="Jen D."/>
            <person name="Larson L."/>
            <person name="Mehta T."/>
            <person name="Neiman D."/>
            <person name="Pearson M."/>
            <person name="Roberts A."/>
            <person name="Saif S."/>
            <person name="Shea T."/>
            <person name="Shenoy N."/>
            <person name="Sisk P."/>
            <person name="Stolte C."/>
            <person name="Sykes S."/>
            <person name="Walk T."/>
            <person name="White J."/>
            <person name="Yandava C."/>
            <person name="Haas B."/>
            <person name="Nusbaum C."/>
            <person name="Birren B."/>
        </authorList>
    </citation>
    <scope>NUCLEOTIDE SEQUENCE [LARGE SCALE GENOMIC DNA]</scope>
    <source>
        <strain evidence="3">ATCC 64411 / 73-15</strain>
    </source>
</reference>
<reference evidence="1" key="1">
    <citation type="submission" date="2010-05" db="EMBL/GenBank/DDBJ databases">
        <title>The Genome Sequence of Magnaporthe poae strain ATCC 64411.</title>
        <authorList>
            <consortium name="The Broad Institute Genome Sequencing Platform"/>
            <consortium name="Broad Institute Genome Sequencing Center for Infectious Disease"/>
            <person name="Ma L.-J."/>
            <person name="Dead R."/>
            <person name="Young S."/>
            <person name="Zeng Q."/>
            <person name="Koehrsen M."/>
            <person name="Alvarado L."/>
            <person name="Berlin A."/>
            <person name="Chapman S.B."/>
            <person name="Chen Z."/>
            <person name="Freedman E."/>
            <person name="Gellesch M."/>
            <person name="Goldberg J."/>
            <person name="Griggs A."/>
            <person name="Gujja S."/>
            <person name="Heilman E.R."/>
            <person name="Heiman D."/>
            <person name="Hepburn T."/>
            <person name="Howarth C."/>
            <person name="Jen D."/>
            <person name="Larson L."/>
            <person name="Mehta T."/>
            <person name="Neiman D."/>
            <person name="Pearson M."/>
            <person name="Roberts A."/>
            <person name="Saif S."/>
            <person name="Shea T."/>
            <person name="Shenoy N."/>
            <person name="Sisk P."/>
            <person name="Stolte C."/>
            <person name="Sykes S."/>
            <person name="Walk T."/>
            <person name="White J."/>
            <person name="Yandava C."/>
            <person name="Haas B."/>
            <person name="Nusbaum C."/>
            <person name="Birren B."/>
        </authorList>
    </citation>
    <scope>NUCLEOTIDE SEQUENCE</scope>
    <source>
        <strain evidence="1">ATCC 64411</strain>
    </source>
</reference>
<keyword evidence="3" id="KW-1185">Reference proteome</keyword>
<dbReference type="EnsemblFungi" id="MAPG_02161T0">
    <property type="protein sequence ID" value="MAPG_02161T0"/>
    <property type="gene ID" value="MAPG_02161"/>
</dbReference>
<organism evidence="2 3">
    <name type="scientific">Magnaporthiopsis poae (strain ATCC 64411 / 73-15)</name>
    <name type="common">Kentucky bluegrass fungus</name>
    <name type="synonym">Magnaporthe poae</name>
    <dbReference type="NCBI Taxonomy" id="644358"/>
    <lineage>
        <taxon>Eukaryota</taxon>
        <taxon>Fungi</taxon>
        <taxon>Dikarya</taxon>
        <taxon>Ascomycota</taxon>
        <taxon>Pezizomycotina</taxon>
        <taxon>Sordariomycetes</taxon>
        <taxon>Sordariomycetidae</taxon>
        <taxon>Magnaporthales</taxon>
        <taxon>Magnaporthaceae</taxon>
        <taxon>Magnaporthiopsis</taxon>
    </lineage>
</organism>
<dbReference type="EMBL" id="GL876967">
    <property type="protein sequence ID" value="KLU83094.1"/>
    <property type="molecule type" value="Genomic_DNA"/>
</dbReference>
<proteinExistence type="predicted"/>
<gene>
    <name evidence="1" type="ORF">MAPG_02161</name>
</gene>
<evidence type="ECO:0000313" key="2">
    <source>
        <dbReference type="EnsemblFungi" id="MAPG_02161T0"/>
    </source>
</evidence>
<dbReference type="Proteomes" id="UP000011715">
    <property type="component" value="Unassembled WGS sequence"/>
</dbReference>